<gene>
    <name evidence="1" type="ORF">AB0T83_17000</name>
</gene>
<accession>A0ABV3LA96</accession>
<protein>
    <recommendedName>
        <fullName evidence="3">Glycosyltransferase family 2 protein</fullName>
    </recommendedName>
</protein>
<dbReference type="Proteomes" id="UP001553161">
    <property type="component" value="Unassembled WGS sequence"/>
</dbReference>
<name>A0ABV3LA96_9RHOB</name>
<keyword evidence="2" id="KW-1185">Reference proteome</keyword>
<evidence type="ECO:0008006" key="3">
    <source>
        <dbReference type="Google" id="ProtNLM"/>
    </source>
</evidence>
<dbReference type="RefSeq" id="WP_366194430.1">
    <property type="nucleotide sequence ID" value="NZ_JBFBVU010000030.1"/>
</dbReference>
<sequence>MAEVSVVPLTGFALDPAAGLVRDYTRPEGNRPEKYLERYDRLTLVYDAFRSADGRQIILNAPPMLNLWAPFKAGLRAGGQPVIRIKRHVWKRTDQIRIPAAEGALSVNMGTRTYDIPVRPAQTDRFTGLNCLLALNKNNAIAWVRDWVRYNVNRHGAEGVVLIDNGSDTYPLEDLADALRDIPGLKQGLIYSAPFPYGPTMAASRKGERNPRFFQSTMLNLARSDALAGAAAVLSVDIDEIVHGPEGRTIFEVTRANPLGMTTVLGFWGYPASEAEIPALQRDHRYRTEPNKKCNRKWCIVPGGIIDRLAVWDPHQVGGLLQNLFTVSKDFRHMHCRGTTTGWKTTRKPFPTELHHDPALDVMWERYLPPET</sequence>
<evidence type="ECO:0000313" key="2">
    <source>
        <dbReference type="Proteomes" id="UP001553161"/>
    </source>
</evidence>
<proteinExistence type="predicted"/>
<reference evidence="1 2" key="1">
    <citation type="submission" date="2024-07" db="EMBL/GenBank/DDBJ databases">
        <authorList>
            <person name="Kang M."/>
        </authorList>
    </citation>
    <scope>NUCLEOTIDE SEQUENCE [LARGE SCALE GENOMIC DNA]</scope>
    <source>
        <strain evidence="1 2">DFM31</strain>
    </source>
</reference>
<comment type="caution">
    <text evidence="1">The sequence shown here is derived from an EMBL/GenBank/DDBJ whole genome shotgun (WGS) entry which is preliminary data.</text>
</comment>
<dbReference type="EMBL" id="JBFBVU010000030">
    <property type="protein sequence ID" value="MEV8468476.1"/>
    <property type="molecule type" value="Genomic_DNA"/>
</dbReference>
<evidence type="ECO:0000313" key="1">
    <source>
        <dbReference type="EMBL" id="MEV8468476.1"/>
    </source>
</evidence>
<organism evidence="1 2">
    <name type="scientific">Meridianimarinicoccus marinus</name>
    <dbReference type="NCBI Taxonomy" id="3231483"/>
    <lineage>
        <taxon>Bacteria</taxon>
        <taxon>Pseudomonadati</taxon>
        <taxon>Pseudomonadota</taxon>
        <taxon>Alphaproteobacteria</taxon>
        <taxon>Rhodobacterales</taxon>
        <taxon>Paracoccaceae</taxon>
        <taxon>Meridianimarinicoccus</taxon>
    </lineage>
</organism>